<evidence type="ECO:0000256" key="7">
    <source>
        <dbReference type="ARBA" id="ARBA00022777"/>
    </source>
</evidence>
<keyword evidence="10" id="KW-0472">Membrane</keyword>
<dbReference type="GO" id="GO:0005524">
    <property type="term" value="F:ATP binding"/>
    <property type="evidence" value="ECO:0007669"/>
    <property type="project" value="UniProtKB-KW"/>
</dbReference>
<keyword evidence="9" id="KW-0902">Two-component regulatory system</keyword>
<keyword evidence="8" id="KW-0067">ATP-binding</keyword>
<dbReference type="Pfam" id="PF00512">
    <property type="entry name" value="HisKA"/>
    <property type="match status" value="1"/>
</dbReference>
<feature type="domain" description="Histidine kinase" evidence="12">
    <location>
        <begin position="46"/>
        <end position="265"/>
    </location>
</feature>
<dbReference type="PATRIC" id="fig|1705409.3.peg.2310"/>
<dbReference type="InterPro" id="IPR036097">
    <property type="entry name" value="HisK_dim/P_sf"/>
</dbReference>
<dbReference type="CDD" id="cd00082">
    <property type="entry name" value="HisKA"/>
    <property type="match status" value="1"/>
</dbReference>
<organism evidence="13 14">
    <name type="scientific">Candidatus Methanofastidiosum methylothiophilum</name>
    <dbReference type="NCBI Taxonomy" id="1705564"/>
    <lineage>
        <taxon>Archaea</taxon>
        <taxon>Methanobacteriati</taxon>
        <taxon>Methanobacteriota</taxon>
        <taxon>Stenosarchaea group</taxon>
        <taxon>Candidatus Methanofastidiosia</taxon>
        <taxon>Candidatus Methanofastidiosales</taxon>
        <taxon>Candidatus Methanofastidiosaceae</taxon>
        <taxon>Candidatus Methanofastidiosum</taxon>
    </lineage>
</organism>
<keyword evidence="11" id="KW-0131">Cell cycle</keyword>
<dbReference type="InterPro" id="IPR036890">
    <property type="entry name" value="HATPase_C_sf"/>
</dbReference>
<evidence type="ECO:0000256" key="8">
    <source>
        <dbReference type="ARBA" id="ARBA00022840"/>
    </source>
</evidence>
<dbReference type="FunFam" id="3.30.565.10:FF:000010">
    <property type="entry name" value="Sensor histidine kinase RcsC"/>
    <property type="match status" value="1"/>
</dbReference>
<dbReference type="PROSITE" id="PS50109">
    <property type="entry name" value="HIS_KIN"/>
    <property type="match status" value="1"/>
</dbReference>
<dbReference type="SMART" id="SM00387">
    <property type="entry name" value="HATPase_c"/>
    <property type="match status" value="1"/>
</dbReference>
<protein>
    <recommendedName>
        <fullName evidence="3">histidine kinase</fullName>
        <ecNumber evidence="3">2.7.13.3</ecNumber>
    </recommendedName>
</protein>
<dbReference type="SUPFAM" id="SSF55874">
    <property type="entry name" value="ATPase domain of HSP90 chaperone/DNA topoisomerase II/histidine kinase"/>
    <property type="match status" value="1"/>
</dbReference>
<comment type="caution">
    <text evidence="13">The sequence shown here is derived from an EMBL/GenBank/DDBJ whole genome shotgun (WGS) entry which is preliminary data.</text>
</comment>
<gene>
    <name evidence="13" type="ORF">AMQ22_02149</name>
</gene>
<dbReference type="GO" id="GO:0000155">
    <property type="term" value="F:phosphorelay sensor kinase activity"/>
    <property type="evidence" value="ECO:0007669"/>
    <property type="project" value="InterPro"/>
</dbReference>
<dbReference type="InterPro" id="IPR003661">
    <property type="entry name" value="HisK_dim/P_dom"/>
</dbReference>
<evidence type="ECO:0000256" key="3">
    <source>
        <dbReference type="ARBA" id="ARBA00012438"/>
    </source>
</evidence>
<evidence type="ECO:0000256" key="9">
    <source>
        <dbReference type="ARBA" id="ARBA00023012"/>
    </source>
</evidence>
<comment type="subcellular location">
    <subcellularLocation>
        <location evidence="2">Membrane</location>
    </subcellularLocation>
</comment>
<accession>A0A150IN90</accession>
<reference evidence="13 14" key="1">
    <citation type="journal article" date="2016" name="ISME J.">
        <title>Chasing the elusive Euryarchaeota class WSA2: genomes reveal a uniquely fastidious methyl-reducing methanogen.</title>
        <authorList>
            <person name="Nobu M.K."/>
            <person name="Narihiro T."/>
            <person name="Kuroda K."/>
            <person name="Mei R."/>
            <person name="Liu W.T."/>
        </authorList>
    </citation>
    <scope>NUCLEOTIDE SEQUENCE [LARGE SCALE GENOMIC DNA]</scope>
    <source>
        <strain evidence="13">U1lsi0528_Bin055</strain>
    </source>
</reference>
<dbReference type="Proteomes" id="UP000075398">
    <property type="component" value="Unassembled WGS sequence"/>
</dbReference>
<dbReference type="PRINTS" id="PR00344">
    <property type="entry name" value="BCTRLSENSOR"/>
</dbReference>
<dbReference type="Gene3D" id="1.10.287.130">
    <property type="match status" value="1"/>
</dbReference>
<dbReference type="InterPro" id="IPR003594">
    <property type="entry name" value="HATPase_dom"/>
</dbReference>
<dbReference type="SMART" id="SM00388">
    <property type="entry name" value="HisKA"/>
    <property type="match status" value="1"/>
</dbReference>
<proteinExistence type="predicted"/>
<name>A0A150IN90_9EURY</name>
<evidence type="ECO:0000259" key="12">
    <source>
        <dbReference type="PROSITE" id="PS50109"/>
    </source>
</evidence>
<dbReference type="AlphaFoldDB" id="A0A150IN90"/>
<evidence type="ECO:0000256" key="6">
    <source>
        <dbReference type="ARBA" id="ARBA00022741"/>
    </source>
</evidence>
<comment type="catalytic activity">
    <reaction evidence="1">
        <text>ATP + protein L-histidine = ADP + protein N-phospho-L-histidine.</text>
        <dbReference type="EC" id="2.7.13.3"/>
    </reaction>
</comment>
<dbReference type="SUPFAM" id="SSF47384">
    <property type="entry name" value="Homodimeric domain of signal transducing histidine kinase"/>
    <property type="match status" value="1"/>
</dbReference>
<dbReference type="PANTHER" id="PTHR43047">
    <property type="entry name" value="TWO-COMPONENT HISTIDINE PROTEIN KINASE"/>
    <property type="match status" value="1"/>
</dbReference>
<evidence type="ECO:0000256" key="4">
    <source>
        <dbReference type="ARBA" id="ARBA00022553"/>
    </source>
</evidence>
<dbReference type="InterPro" id="IPR005467">
    <property type="entry name" value="His_kinase_dom"/>
</dbReference>
<keyword evidence="4" id="KW-0597">Phosphoprotein</keyword>
<dbReference type="FunFam" id="1.10.287.130:FF:000038">
    <property type="entry name" value="Sensory transduction histidine kinase"/>
    <property type="match status" value="1"/>
</dbReference>
<keyword evidence="6" id="KW-0547">Nucleotide-binding</keyword>
<keyword evidence="7 13" id="KW-0418">Kinase</keyword>
<sequence>MKLSGKDHLIESFVDLTKIKEAEKSLIQAKIAAETANRAKSEFLTTMSHELRTPLNSIIGFSDLLLLGGAGETTDIQKKFLDNISTSGKNLLSIINGILDISKIEAGKMELNYELFNLYSTMDELKQLIKPLADKKGITVEFNRDEKPEKIYADRIKLKQILFNIASNSIKFTPKGGKVTISVAQAHDKIQFVVKDTGIGISEENKEKIFAPFTQLDSSLSRFYEGTGIGLFLVKQFVEMHGGKIWFESEVGKGTVFAFELPLKNETSADPK</sequence>
<evidence type="ECO:0000256" key="5">
    <source>
        <dbReference type="ARBA" id="ARBA00022679"/>
    </source>
</evidence>
<evidence type="ECO:0000313" key="14">
    <source>
        <dbReference type="Proteomes" id="UP000075398"/>
    </source>
</evidence>
<evidence type="ECO:0000313" key="13">
    <source>
        <dbReference type="EMBL" id="KYC46407.1"/>
    </source>
</evidence>
<evidence type="ECO:0000256" key="11">
    <source>
        <dbReference type="ARBA" id="ARBA00023306"/>
    </source>
</evidence>
<dbReference type="PANTHER" id="PTHR43047:SF72">
    <property type="entry name" value="OSMOSENSING HISTIDINE PROTEIN KINASE SLN1"/>
    <property type="match status" value="1"/>
</dbReference>
<dbReference type="GO" id="GO:0009927">
    <property type="term" value="F:histidine phosphotransfer kinase activity"/>
    <property type="evidence" value="ECO:0007669"/>
    <property type="project" value="TreeGrafter"/>
</dbReference>
<dbReference type="Gene3D" id="3.30.565.10">
    <property type="entry name" value="Histidine kinase-like ATPase, C-terminal domain"/>
    <property type="match status" value="1"/>
</dbReference>
<dbReference type="EC" id="2.7.13.3" evidence="3"/>
<dbReference type="Pfam" id="PF02518">
    <property type="entry name" value="HATPase_c"/>
    <property type="match status" value="1"/>
</dbReference>
<dbReference type="InterPro" id="IPR004358">
    <property type="entry name" value="Sig_transdc_His_kin-like_C"/>
</dbReference>
<dbReference type="EMBL" id="LNGC01000207">
    <property type="protein sequence ID" value="KYC46407.1"/>
    <property type="molecule type" value="Genomic_DNA"/>
</dbReference>
<keyword evidence="5" id="KW-0808">Transferase</keyword>
<evidence type="ECO:0000256" key="2">
    <source>
        <dbReference type="ARBA" id="ARBA00004370"/>
    </source>
</evidence>
<evidence type="ECO:0000256" key="10">
    <source>
        <dbReference type="ARBA" id="ARBA00023136"/>
    </source>
</evidence>
<dbReference type="CDD" id="cd16922">
    <property type="entry name" value="HATPase_EvgS-ArcB-TorS-like"/>
    <property type="match status" value="1"/>
</dbReference>
<evidence type="ECO:0000256" key="1">
    <source>
        <dbReference type="ARBA" id="ARBA00000085"/>
    </source>
</evidence>
<dbReference type="GO" id="GO:0005886">
    <property type="term" value="C:plasma membrane"/>
    <property type="evidence" value="ECO:0007669"/>
    <property type="project" value="TreeGrafter"/>
</dbReference>